<protein>
    <submittedName>
        <fullName evidence="2">Citrate transporter</fullName>
    </submittedName>
</protein>
<dbReference type="RefSeq" id="WP_034773094.1">
    <property type="nucleotide sequence ID" value="NZ_CCRF01000098.1"/>
</dbReference>
<feature type="transmembrane region" description="Helical" evidence="1">
    <location>
        <begin position="241"/>
        <end position="267"/>
    </location>
</feature>
<evidence type="ECO:0000313" key="3">
    <source>
        <dbReference type="Proteomes" id="UP000040576"/>
    </source>
</evidence>
<sequence>MVQAIIIVLIFLLVVALMISRKLPTVLAMPVLAIGIALVARIPFFEPGETGDTGILTGVIESGTIRLASSYAAVIFGAWLGEIMMSTGITKRTVKMAAELGGDRPLVVTILLMIATAILFTTVGGLGATIMIGSIVLPIMTSIGVTGLTAVCLFLFSMGMGLTLNVANWNFYLSVLQIDKDTVQTFSLILLSLTVVMAIIFLFIEYKRNGFGAAWPQGNNSLADEDSGNQKVPAISLITPLIPIIMVIVFDWPIIPAFIVAILFSLLVTQKSVRAFINILSKTAYDGVTNVAPVIILMMGIGMLLNAVMHPKVSAIMSPLLESIIPSDGIGFILFFAILSPLALYRGPLNMWGLGSGIGSLIISLGILPAPAVMGALLSTERVQVIADPTNTHNVWLANYAGVDVNQVLRKVLPYVWVLSAIGVIIAYFMFL</sequence>
<feature type="transmembrane region" description="Helical" evidence="1">
    <location>
        <begin position="412"/>
        <end position="431"/>
    </location>
</feature>
<reference evidence="2 3" key="1">
    <citation type="submission" date="2014-07" db="EMBL/GenBank/DDBJ databases">
        <authorList>
            <person name="Wibberg Daniel"/>
        </authorList>
    </citation>
    <scope>NUCLEOTIDE SEQUENCE [LARGE SCALE GENOMIC DNA]</scope>
</reference>
<dbReference type="EMBL" id="CCRF01000098">
    <property type="protein sequence ID" value="CEE03022.1"/>
    <property type="molecule type" value="Genomic_DNA"/>
</dbReference>
<feature type="transmembrane region" description="Helical" evidence="1">
    <location>
        <begin position="329"/>
        <end position="345"/>
    </location>
</feature>
<keyword evidence="3" id="KW-1185">Reference proteome</keyword>
<feature type="transmembrane region" description="Helical" evidence="1">
    <location>
        <begin position="143"/>
        <end position="164"/>
    </location>
</feature>
<gene>
    <name evidence="2" type="ORF">BT1A1_3240</name>
</gene>
<feature type="transmembrane region" description="Helical" evidence="1">
    <location>
        <begin position="185"/>
        <end position="204"/>
    </location>
</feature>
<feature type="transmembrane region" description="Helical" evidence="1">
    <location>
        <begin position="357"/>
        <end position="378"/>
    </location>
</feature>
<dbReference type="Proteomes" id="UP000040576">
    <property type="component" value="Unassembled WGS sequence"/>
</dbReference>
<name>A0A090IZ52_9BACI</name>
<dbReference type="AlphaFoldDB" id="A0A090IZ52"/>
<proteinExistence type="predicted"/>
<organism evidence="2 3">
    <name type="scientific">Caldibacillus thermoamylovorans</name>
    <dbReference type="NCBI Taxonomy" id="35841"/>
    <lineage>
        <taxon>Bacteria</taxon>
        <taxon>Bacillati</taxon>
        <taxon>Bacillota</taxon>
        <taxon>Bacilli</taxon>
        <taxon>Bacillales</taxon>
        <taxon>Bacillaceae</taxon>
        <taxon>Caldibacillus</taxon>
    </lineage>
</organism>
<feature type="transmembrane region" description="Helical" evidence="1">
    <location>
        <begin position="65"/>
        <end position="85"/>
    </location>
</feature>
<evidence type="ECO:0000313" key="2">
    <source>
        <dbReference type="EMBL" id="CEE03022.1"/>
    </source>
</evidence>
<keyword evidence="1" id="KW-0472">Membrane</keyword>
<keyword evidence="1" id="KW-0812">Transmembrane</keyword>
<accession>A0A090IZ52</accession>
<evidence type="ECO:0000256" key="1">
    <source>
        <dbReference type="SAM" id="Phobius"/>
    </source>
</evidence>
<feature type="transmembrane region" description="Helical" evidence="1">
    <location>
        <begin position="106"/>
        <end position="137"/>
    </location>
</feature>
<feature type="transmembrane region" description="Helical" evidence="1">
    <location>
        <begin position="288"/>
        <end position="309"/>
    </location>
</feature>
<keyword evidence="1" id="KW-1133">Transmembrane helix</keyword>